<keyword evidence="2" id="KW-1185">Reference proteome</keyword>
<evidence type="ECO:0000313" key="2">
    <source>
        <dbReference type="Proteomes" id="UP000058660"/>
    </source>
</evidence>
<sequence>MGPLGGSVGDTLAQALALLEEGKDREAEALLLAPQEGPLEAERLALLGFVEARKGNLRAYRALALEAARRAQTPLTLYHLGLALSPREGALALEEALFRFRGDAQGEARLHLALAVALERLGRPQALAHAALARLKDPSPWTTLHHLRLELLFGAKPLLEVLEEAEPFLPHPFPGVRLLAGHTLALAHLLRGSPRRAGNLLQGLLPLLGPQNLASFLVLGALALEPPEARLLLEGAQAFLPREGWPWGFYLLARGLGEGDEASLLAAHGLLREDGALYALLAEARLKALGVDVEAPLAPQLGPNLRPEARAFFLGPAEAPLLRLLGEGPLPSLGPRGTEALALLLAYEEGLPGEALAEALYGKPNLGALKALLHRLREKGLRVSPSPYRLETPPPSDLLAFLRALSRGDLEEALALYRGPLLPWSQAPGVGALRLELEEALRRAVLTQGEVESLFLLAERLGEDLEVWEALLERLSPEDPRLPIARARVARLRREYGV</sequence>
<dbReference type="EMBL" id="CP010822">
    <property type="protein sequence ID" value="ALJ91644.1"/>
    <property type="molecule type" value="Genomic_DNA"/>
</dbReference>
<evidence type="ECO:0000313" key="1">
    <source>
        <dbReference type="EMBL" id="ALJ91644.1"/>
    </source>
</evidence>
<reference evidence="2" key="1">
    <citation type="journal article" date="2015" name="PLoS ONE">
        <title>Complete Genome Sequence of Thermus aquaticus Y51MC23.</title>
        <authorList>
            <person name="Brumm P.J."/>
            <person name="Monsma S."/>
            <person name="Keough B."/>
            <person name="Jasinovica S."/>
            <person name="Ferguson E."/>
            <person name="Schoenfeld T."/>
            <person name="Lodes M."/>
            <person name="Mead D.A."/>
        </authorList>
    </citation>
    <scope>NUCLEOTIDE SEQUENCE [LARGE SCALE GENOMIC DNA]</scope>
    <source>
        <strain evidence="2">BAA-2747 / Y51MC23</strain>
    </source>
</reference>
<gene>
    <name evidence="1" type="ORF">TO73_1810</name>
</gene>
<organism evidence="1 2">
    <name type="scientific">Thermus aquaticus (strain ATCC BAA-2747 / Y51MC23)</name>
    <dbReference type="NCBI Taxonomy" id="498848"/>
    <lineage>
        <taxon>Bacteria</taxon>
        <taxon>Thermotogati</taxon>
        <taxon>Deinococcota</taxon>
        <taxon>Deinococci</taxon>
        <taxon>Thermales</taxon>
        <taxon>Thermaceae</taxon>
        <taxon>Thermus</taxon>
    </lineage>
</organism>
<dbReference type="Proteomes" id="UP000058660">
    <property type="component" value="Chromosome"/>
</dbReference>
<dbReference type="RefSeq" id="WP_003045123.1">
    <property type="nucleotide sequence ID" value="NZ_CP010822.1"/>
</dbReference>
<proteinExistence type="predicted"/>
<protein>
    <submittedName>
        <fullName evidence="1">GAF domain-containing protein / signal transduction response regulator</fullName>
    </submittedName>
</protein>
<accession>A0ABN4IKD8</accession>
<name>A0ABN4IKD8_THEA5</name>